<dbReference type="SUPFAM" id="SSF143081">
    <property type="entry name" value="BB1717-like"/>
    <property type="match status" value="1"/>
</dbReference>
<dbReference type="Proteomes" id="UP000294958">
    <property type="component" value="Unassembled WGS sequence"/>
</dbReference>
<dbReference type="GO" id="GO:0016829">
    <property type="term" value="F:lyase activity"/>
    <property type="evidence" value="ECO:0007669"/>
    <property type="project" value="UniProtKB-KW"/>
</dbReference>
<dbReference type="PANTHER" id="PTHR13604">
    <property type="entry name" value="DC12-RELATED"/>
    <property type="match status" value="1"/>
</dbReference>
<feature type="region of interest" description="Disordered" evidence="9">
    <location>
        <begin position="222"/>
        <end position="255"/>
    </location>
</feature>
<dbReference type="OrthoDB" id="9782620at2"/>
<evidence type="ECO:0000256" key="7">
    <source>
        <dbReference type="ARBA" id="ARBA00023239"/>
    </source>
</evidence>
<keyword evidence="4 8" id="KW-0378">Hydrolase</keyword>
<dbReference type="EMBL" id="JENY01000023">
    <property type="protein sequence ID" value="EXL03928.1"/>
    <property type="molecule type" value="Genomic_DNA"/>
</dbReference>
<reference evidence="10 12" key="1">
    <citation type="submission" date="2014-02" db="EMBL/GenBank/DDBJ databases">
        <title>Aquamicrobium defluvii Genome sequencing.</title>
        <authorList>
            <person name="Wang X."/>
        </authorList>
    </citation>
    <scope>NUCLEOTIDE SEQUENCE [LARGE SCALE GENOMIC DNA]</scope>
    <source>
        <strain evidence="10 12">W13Z1</strain>
    </source>
</reference>
<dbReference type="EC" id="3.4.-.-" evidence="8"/>
<dbReference type="InterPro" id="IPR003738">
    <property type="entry name" value="SRAP"/>
</dbReference>
<gene>
    <name evidence="10" type="ORF">BG36_10835</name>
    <name evidence="11" type="ORF">DES43_13714</name>
</gene>
<evidence type="ECO:0000256" key="2">
    <source>
        <dbReference type="ARBA" id="ARBA00022670"/>
    </source>
</evidence>
<protein>
    <recommendedName>
        <fullName evidence="8">Abasic site processing protein</fullName>
        <ecNumber evidence="8">3.4.-.-</ecNumber>
    </recommendedName>
</protein>
<accession>A0A011UDE5</accession>
<dbReference type="GO" id="GO:0106300">
    <property type="term" value="P:protein-DNA covalent cross-linking repair"/>
    <property type="evidence" value="ECO:0007669"/>
    <property type="project" value="InterPro"/>
</dbReference>
<feature type="compositionally biased region" description="Basic and acidic residues" evidence="9">
    <location>
        <begin position="246"/>
        <end position="255"/>
    </location>
</feature>
<evidence type="ECO:0000313" key="13">
    <source>
        <dbReference type="Proteomes" id="UP000294958"/>
    </source>
</evidence>
<dbReference type="Gene3D" id="3.90.1680.10">
    <property type="entry name" value="SOS response associated peptidase-like"/>
    <property type="match status" value="1"/>
</dbReference>
<sequence length="255" mass="28153">MCGRFALTATADQTATFLGVGELEEFPARYNIAPTQPILMAVAAPSRPPGSNLPDREALLVRWGLLPAWVKDTRGFPLLFNARSEEAATKPSFRTAMRHRRALVPASGFYEWQQSGPAKGQAYWIRPRHGGLIAFAGLMETWCEPGGSEMDTGALLTTAANPAIAHIHHRMPVVIDEKDFARWLDCRRQEPRDVADLLKSAQPDFFEAVPVSSLVNKVSNMGPEVQNRIEPPGVREAKQKAPSGETPEHKQMSLF</sequence>
<evidence type="ECO:0000256" key="3">
    <source>
        <dbReference type="ARBA" id="ARBA00022763"/>
    </source>
</evidence>
<proteinExistence type="inferred from homology"/>
<evidence type="ECO:0000313" key="11">
    <source>
        <dbReference type="EMBL" id="TDR31026.1"/>
    </source>
</evidence>
<dbReference type="eggNOG" id="COG2135">
    <property type="taxonomic scope" value="Bacteria"/>
</dbReference>
<evidence type="ECO:0000256" key="5">
    <source>
        <dbReference type="ARBA" id="ARBA00023124"/>
    </source>
</evidence>
<organism evidence="10 12">
    <name type="scientific">Aquamicrobium defluvii</name>
    <dbReference type="NCBI Taxonomy" id="69279"/>
    <lineage>
        <taxon>Bacteria</taxon>
        <taxon>Pseudomonadati</taxon>
        <taxon>Pseudomonadota</taxon>
        <taxon>Alphaproteobacteria</taxon>
        <taxon>Hyphomicrobiales</taxon>
        <taxon>Phyllobacteriaceae</taxon>
        <taxon>Aquamicrobium</taxon>
    </lineage>
</organism>
<dbReference type="RefSeq" id="WP_035028910.1">
    <property type="nucleotide sequence ID" value="NZ_KK073895.1"/>
</dbReference>
<dbReference type="STRING" id="69279.BG36_10835"/>
<evidence type="ECO:0000256" key="4">
    <source>
        <dbReference type="ARBA" id="ARBA00022801"/>
    </source>
</evidence>
<dbReference type="Pfam" id="PF02586">
    <property type="entry name" value="SRAP"/>
    <property type="match status" value="1"/>
</dbReference>
<dbReference type="HOGENOM" id="CLU_035990_6_0_5"/>
<evidence type="ECO:0000256" key="1">
    <source>
        <dbReference type="ARBA" id="ARBA00008136"/>
    </source>
</evidence>
<dbReference type="GO" id="GO:0008233">
    <property type="term" value="F:peptidase activity"/>
    <property type="evidence" value="ECO:0007669"/>
    <property type="project" value="UniProtKB-KW"/>
</dbReference>
<evidence type="ECO:0000256" key="9">
    <source>
        <dbReference type="SAM" id="MobiDB-lite"/>
    </source>
</evidence>
<keyword evidence="5" id="KW-0190">Covalent protein-DNA linkage</keyword>
<evidence type="ECO:0000256" key="6">
    <source>
        <dbReference type="ARBA" id="ARBA00023125"/>
    </source>
</evidence>
<evidence type="ECO:0000256" key="8">
    <source>
        <dbReference type="RuleBase" id="RU364100"/>
    </source>
</evidence>
<dbReference type="AlphaFoldDB" id="A0A011UDE5"/>
<dbReference type="EMBL" id="SNZF01000037">
    <property type="protein sequence ID" value="TDR31026.1"/>
    <property type="molecule type" value="Genomic_DNA"/>
</dbReference>
<dbReference type="InterPro" id="IPR036590">
    <property type="entry name" value="SRAP-like"/>
</dbReference>
<keyword evidence="6" id="KW-0238">DNA-binding</keyword>
<evidence type="ECO:0000313" key="12">
    <source>
        <dbReference type="Proteomes" id="UP000019849"/>
    </source>
</evidence>
<dbReference type="PATRIC" id="fig|69279.3.peg.3259"/>
<evidence type="ECO:0000313" key="10">
    <source>
        <dbReference type="EMBL" id="EXL03928.1"/>
    </source>
</evidence>
<comment type="similarity">
    <text evidence="1 8">Belongs to the SOS response-associated peptidase family.</text>
</comment>
<keyword evidence="13" id="KW-1185">Reference proteome</keyword>
<dbReference type="Proteomes" id="UP000019849">
    <property type="component" value="Unassembled WGS sequence"/>
</dbReference>
<keyword evidence="2 8" id="KW-0645">Protease</keyword>
<name>A0A011UDE5_9HYPH</name>
<dbReference type="PANTHER" id="PTHR13604:SF0">
    <property type="entry name" value="ABASIC SITE PROCESSING PROTEIN HMCES"/>
    <property type="match status" value="1"/>
</dbReference>
<dbReference type="GO" id="GO:0003697">
    <property type="term" value="F:single-stranded DNA binding"/>
    <property type="evidence" value="ECO:0007669"/>
    <property type="project" value="InterPro"/>
</dbReference>
<keyword evidence="7" id="KW-0456">Lyase</keyword>
<dbReference type="GO" id="GO:0006508">
    <property type="term" value="P:proteolysis"/>
    <property type="evidence" value="ECO:0007669"/>
    <property type="project" value="UniProtKB-KW"/>
</dbReference>
<reference evidence="11 13" key="2">
    <citation type="submission" date="2019-03" db="EMBL/GenBank/DDBJ databases">
        <title>Genomic Encyclopedia of Type Strains, Phase IV (KMG-IV): sequencing the most valuable type-strain genomes for metagenomic binning, comparative biology and taxonomic classification.</title>
        <authorList>
            <person name="Goeker M."/>
        </authorList>
    </citation>
    <scope>NUCLEOTIDE SEQUENCE [LARGE SCALE GENOMIC DNA]</scope>
    <source>
        <strain evidence="11 13">DSM 11603</strain>
    </source>
</reference>
<comment type="caution">
    <text evidence="10">The sequence shown here is derived from an EMBL/GenBank/DDBJ whole genome shotgun (WGS) entry which is preliminary data.</text>
</comment>
<keyword evidence="3" id="KW-0227">DNA damage</keyword>